<sequence length="550" mass="58115">MDLTPFAEPPEVPGFRLSVLLGFGAHGEVWRAEDLVLGDEVALKIGRRRDPVEFGSEQSFSGPEYETALLSRIEHPHIVRMQRVVVLPDDRLALVLDLAGGGSLAALVAARGPLTPEEVVTVVIPMVSALEHLHRSGLTHGDVSPGNILLAADGCPRLGDLGVARILGERHEDLWGTPGFTDPAAAEAGDGPVDAAVLRAADVWALAASCWFALTGHSPVHPPEVGSVDTVDPTEPPDDLRQVLARCLATDPQQRPGLAEFADLAWRAARPAPIRLKSGAGAPPVQVLTTRRVPPPRQSVLGAAKVPLPEVAPARRTVPMTRLLALLAAVGLLGAVTAGVGRHMLRATGEGPATANGSRPEDTAKAPSVRLTEAEVQQGGSRREGARQERTGQERTGQGEAGPGGARQGGIRQREPLDVELAEALTRIGRARAQAFEMVSQQKLALADDPGSPAEGADQGLLKRLRRNGYRLEALDYRFGRVEVLTAGDSTAQVRAVVSTTAHRQVRVSGDFSAGVPPAEAAPLVFTLRAVGPAEEGAGRWRVYDIRNGE</sequence>
<evidence type="ECO:0000313" key="10">
    <source>
        <dbReference type="EMBL" id="GAA3625734.1"/>
    </source>
</evidence>
<accession>A0ABP7A697</accession>
<comment type="caution">
    <text evidence="10">The sequence shown here is derived from an EMBL/GenBank/DDBJ whole genome shotgun (WGS) entry which is preliminary data.</text>
</comment>
<feature type="compositionally biased region" description="Gly residues" evidence="8">
    <location>
        <begin position="399"/>
        <end position="408"/>
    </location>
</feature>
<keyword evidence="6 7" id="KW-0067">ATP-binding</keyword>
<evidence type="ECO:0000256" key="6">
    <source>
        <dbReference type="ARBA" id="ARBA00022840"/>
    </source>
</evidence>
<dbReference type="InterPro" id="IPR000719">
    <property type="entry name" value="Prot_kinase_dom"/>
</dbReference>
<evidence type="ECO:0000256" key="7">
    <source>
        <dbReference type="PROSITE-ProRule" id="PRU10141"/>
    </source>
</evidence>
<evidence type="ECO:0000256" key="8">
    <source>
        <dbReference type="SAM" id="MobiDB-lite"/>
    </source>
</evidence>
<evidence type="ECO:0000256" key="4">
    <source>
        <dbReference type="ARBA" id="ARBA00022741"/>
    </source>
</evidence>
<keyword evidence="2" id="KW-0723">Serine/threonine-protein kinase</keyword>
<dbReference type="PROSITE" id="PS00107">
    <property type="entry name" value="PROTEIN_KINASE_ATP"/>
    <property type="match status" value="1"/>
</dbReference>
<feature type="domain" description="Protein kinase" evidence="9">
    <location>
        <begin position="15"/>
        <end position="267"/>
    </location>
</feature>
<evidence type="ECO:0000256" key="5">
    <source>
        <dbReference type="ARBA" id="ARBA00022777"/>
    </source>
</evidence>
<dbReference type="EC" id="2.7.11.1" evidence="1"/>
<feature type="region of interest" description="Disordered" evidence="8">
    <location>
        <begin position="347"/>
        <end position="415"/>
    </location>
</feature>
<dbReference type="Gene3D" id="1.10.510.10">
    <property type="entry name" value="Transferase(Phosphotransferase) domain 1"/>
    <property type="match status" value="1"/>
</dbReference>
<dbReference type="CDD" id="cd14014">
    <property type="entry name" value="STKc_PknB_like"/>
    <property type="match status" value="1"/>
</dbReference>
<name>A0ABP7A697_9ACTN</name>
<dbReference type="PROSITE" id="PS50011">
    <property type="entry name" value="PROTEIN_KINASE_DOM"/>
    <property type="match status" value="1"/>
</dbReference>
<keyword evidence="3" id="KW-0808">Transferase</keyword>
<feature type="binding site" evidence="7">
    <location>
        <position position="44"/>
    </location>
    <ligand>
        <name>ATP</name>
        <dbReference type="ChEBI" id="CHEBI:30616"/>
    </ligand>
</feature>
<keyword evidence="11" id="KW-1185">Reference proteome</keyword>
<evidence type="ECO:0000313" key="11">
    <source>
        <dbReference type="Proteomes" id="UP001501074"/>
    </source>
</evidence>
<reference evidence="11" key="1">
    <citation type="journal article" date="2019" name="Int. J. Syst. Evol. Microbiol.">
        <title>The Global Catalogue of Microorganisms (GCM) 10K type strain sequencing project: providing services to taxonomists for standard genome sequencing and annotation.</title>
        <authorList>
            <consortium name="The Broad Institute Genomics Platform"/>
            <consortium name="The Broad Institute Genome Sequencing Center for Infectious Disease"/>
            <person name="Wu L."/>
            <person name="Ma J."/>
        </authorList>
    </citation>
    <scope>NUCLEOTIDE SEQUENCE [LARGE SCALE GENOMIC DNA]</scope>
    <source>
        <strain evidence="11">JCM 16902</strain>
    </source>
</reference>
<protein>
    <recommendedName>
        <fullName evidence="1">non-specific serine/threonine protein kinase</fullName>
        <ecNumber evidence="1">2.7.11.1</ecNumber>
    </recommendedName>
</protein>
<dbReference type="InterPro" id="IPR017441">
    <property type="entry name" value="Protein_kinase_ATP_BS"/>
</dbReference>
<keyword evidence="4 7" id="KW-0547">Nucleotide-binding</keyword>
<proteinExistence type="predicted"/>
<gene>
    <name evidence="10" type="ORF">GCM10022223_48650</name>
</gene>
<dbReference type="EMBL" id="BAAAZO010000009">
    <property type="protein sequence ID" value="GAA3625734.1"/>
    <property type="molecule type" value="Genomic_DNA"/>
</dbReference>
<dbReference type="SUPFAM" id="SSF56112">
    <property type="entry name" value="Protein kinase-like (PK-like)"/>
    <property type="match status" value="1"/>
</dbReference>
<evidence type="ECO:0000256" key="2">
    <source>
        <dbReference type="ARBA" id="ARBA00022527"/>
    </source>
</evidence>
<dbReference type="PANTHER" id="PTHR43289:SF6">
    <property type="entry name" value="SERINE_THREONINE-PROTEIN KINASE NEKL-3"/>
    <property type="match status" value="1"/>
</dbReference>
<dbReference type="InterPro" id="IPR008266">
    <property type="entry name" value="Tyr_kinase_AS"/>
</dbReference>
<dbReference type="Pfam" id="PF00069">
    <property type="entry name" value="Pkinase"/>
    <property type="match status" value="1"/>
</dbReference>
<keyword evidence="5" id="KW-0418">Kinase</keyword>
<evidence type="ECO:0000259" key="9">
    <source>
        <dbReference type="PROSITE" id="PS50011"/>
    </source>
</evidence>
<feature type="compositionally biased region" description="Basic and acidic residues" evidence="8">
    <location>
        <begin position="381"/>
        <end position="393"/>
    </location>
</feature>
<evidence type="ECO:0000256" key="1">
    <source>
        <dbReference type="ARBA" id="ARBA00012513"/>
    </source>
</evidence>
<dbReference type="RefSeq" id="WP_231484703.1">
    <property type="nucleotide sequence ID" value="NZ_BAAAZO010000009.1"/>
</dbReference>
<evidence type="ECO:0000256" key="3">
    <source>
        <dbReference type="ARBA" id="ARBA00022679"/>
    </source>
</evidence>
<dbReference type="PANTHER" id="PTHR43289">
    <property type="entry name" value="MITOGEN-ACTIVATED PROTEIN KINASE KINASE KINASE 20-RELATED"/>
    <property type="match status" value="1"/>
</dbReference>
<dbReference type="Proteomes" id="UP001501074">
    <property type="component" value="Unassembled WGS sequence"/>
</dbReference>
<dbReference type="PROSITE" id="PS00109">
    <property type="entry name" value="PROTEIN_KINASE_TYR"/>
    <property type="match status" value="1"/>
</dbReference>
<organism evidence="10 11">
    <name type="scientific">Kineosporia mesophila</name>
    <dbReference type="NCBI Taxonomy" id="566012"/>
    <lineage>
        <taxon>Bacteria</taxon>
        <taxon>Bacillati</taxon>
        <taxon>Actinomycetota</taxon>
        <taxon>Actinomycetes</taxon>
        <taxon>Kineosporiales</taxon>
        <taxon>Kineosporiaceae</taxon>
        <taxon>Kineosporia</taxon>
    </lineage>
</organism>
<dbReference type="InterPro" id="IPR011009">
    <property type="entry name" value="Kinase-like_dom_sf"/>
</dbReference>